<dbReference type="InterPro" id="IPR000064">
    <property type="entry name" value="NLP_P60_dom"/>
</dbReference>
<dbReference type="AlphaFoldDB" id="A0A0A5FZF4"/>
<dbReference type="PROSITE" id="PS51935">
    <property type="entry name" value="NLPC_P60"/>
    <property type="match status" value="1"/>
</dbReference>
<dbReference type="EMBL" id="AVPG01000025">
    <property type="protein sequence ID" value="KGX85179.1"/>
    <property type="molecule type" value="Genomic_DNA"/>
</dbReference>
<dbReference type="eggNOG" id="COG0741">
    <property type="taxonomic scope" value="Bacteria"/>
</dbReference>
<name>A0A0A5FZF4_9BACI</name>
<dbReference type="InterPro" id="IPR047194">
    <property type="entry name" value="CwlT-like_lysozyme"/>
</dbReference>
<evidence type="ECO:0000256" key="1">
    <source>
        <dbReference type="ARBA" id="ARBA00007074"/>
    </source>
</evidence>
<dbReference type="STRING" id="1385512.N784_09795"/>
<evidence type="ECO:0000256" key="5">
    <source>
        <dbReference type="SAM" id="Phobius"/>
    </source>
</evidence>
<keyword evidence="5" id="KW-0812">Transmembrane</keyword>
<keyword evidence="8" id="KW-1185">Reference proteome</keyword>
<protein>
    <recommendedName>
        <fullName evidence="6">NlpC/P60 domain-containing protein</fullName>
    </recommendedName>
</protein>
<dbReference type="Gene3D" id="1.10.530.10">
    <property type="match status" value="1"/>
</dbReference>
<dbReference type="InterPro" id="IPR023346">
    <property type="entry name" value="Lysozyme-like_dom_sf"/>
</dbReference>
<dbReference type="GO" id="GO:0006508">
    <property type="term" value="P:proteolysis"/>
    <property type="evidence" value="ECO:0007669"/>
    <property type="project" value="UniProtKB-KW"/>
</dbReference>
<evidence type="ECO:0000313" key="7">
    <source>
        <dbReference type="EMBL" id="KGX85179.1"/>
    </source>
</evidence>
<dbReference type="Gene3D" id="3.90.1720.10">
    <property type="entry name" value="endopeptidase domain like (from Nostoc punctiforme)"/>
    <property type="match status" value="1"/>
</dbReference>
<feature type="domain" description="NlpC/P60" evidence="6">
    <location>
        <begin position="229"/>
        <end position="353"/>
    </location>
</feature>
<comment type="similarity">
    <text evidence="1">Belongs to the peptidase C40 family.</text>
</comment>
<keyword evidence="2" id="KW-0645">Protease</keyword>
<dbReference type="eggNOG" id="COG0791">
    <property type="taxonomic scope" value="Bacteria"/>
</dbReference>
<dbReference type="Proteomes" id="UP000030401">
    <property type="component" value="Unassembled WGS sequence"/>
</dbReference>
<dbReference type="RefSeq" id="WP_084600262.1">
    <property type="nucleotide sequence ID" value="NZ_AVPG01000025.1"/>
</dbReference>
<keyword evidence="5" id="KW-1133">Transmembrane helix</keyword>
<evidence type="ECO:0000259" key="6">
    <source>
        <dbReference type="PROSITE" id="PS51935"/>
    </source>
</evidence>
<organism evidence="7 8">
    <name type="scientific">Pontibacillus litoralis JSM 072002</name>
    <dbReference type="NCBI Taxonomy" id="1385512"/>
    <lineage>
        <taxon>Bacteria</taxon>
        <taxon>Bacillati</taxon>
        <taxon>Bacillota</taxon>
        <taxon>Bacilli</taxon>
        <taxon>Bacillales</taxon>
        <taxon>Bacillaceae</taxon>
        <taxon>Pontibacillus</taxon>
    </lineage>
</organism>
<dbReference type="PANTHER" id="PTHR47053:SF5">
    <property type="entry name" value="BIFUNCTIONAL MURAMIDASE_DL-ENDOPEPTIDASE CWLT"/>
    <property type="match status" value="1"/>
</dbReference>
<dbReference type="InterPro" id="IPR051202">
    <property type="entry name" value="Peptidase_C40"/>
</dbReference>
<dbReference type="Pfam" id="PF00877">
    <property type="entry name" value="NLPC_P60"/>
    <property type="match status" value="1"/>
</dbReference>
<evidence type="ECO:0000313" key="8">
    <source>
        <dbReference type="Proteomes" id="UP000030401"/>
    </source>
</evidence>
<dbReference type="SUPFAM" id="SSF54001">
    <property type="entry name" value="Cysteine proteinases"/>
    <property type="match status" value="1"/>
</dbReference>
<keyword evidence="4" id="KW-0788">Thiol protease</keyword>
<comment type="caution">
    <text evidence="7">The sequence shown here is derived from an EMBL/GenBank/DDBJ whole genome shotgun (WGS) entry which is preliminary data.</text>
</comment>
<gene>
    <name evidence="7" type="ORF">N784_09795</name>
</gene>
<dbReference type="Pfam" id="PF13702">
    <property type="entry name" value="Lysozyme_like"/>
    <property type="match status" value="1"/>
</dbReference>
<dbReference type="CDD" id="cd16891">
    <property type="entry name" value="CwlT-like"/>
    <property type="match status" value="1"/>
</dbReference>
<dbReference type="InterPro" id="IPR038765">
    <property type="entry name" value="Papain-like_cys_pep_sf"/>
</dbReference>
<evidence type="ECO:0000256" key="2">
    <source>
        <dbReference type="ARBA" id="ARBA00022670"/>
    </source>
</evidence>
<dbReference type="SUPFAM" id="SSF53955">
    <property type="entry name" value="Lysozyme-like"/>
    <property type="match status" value="1"/>
</dbReference>
<accession>A0A0A5FZF4</accession>
<evidence type="ECO:0000256" key="3">
    <source>
        <dbReference type="ARBA" id="ARBA00022801"/>
    </source>
</evidence>
<evidence type="ECO:0000256" key="4">
    <source>
        <dbReference type="ARBA" id="ARBA00022807"/>
    </source>
</evidence>
<proteinExistence type="inferred from homology"/>
<sequence>MNAVTVKVALTLAQQAAKHWKKIVLIVLSFFMLLFSGLMLLIDDSSNQSGTANVNENVMVWKPVVTEYAMKYDVQEYVDVILAIIMVESGGNALDIMQSSESLGLPPNTITDPIISIDAGVKHFSSVIHNARKNELDFWTPVQSYNYGSGFNNFVRENGKKYSFELGTEFAKLYSGGVKVQYSNPVADFNGNWRYQYGNMYYVKLIQQYLSPVGEGNGIGNADASALGSKEYKTLMNEVLKYQGWPYVWGGSSPSVGFDCSGLLQYAFKKLGYDLPRTAAQQHAHSIPVAEPQPGDLVFFKGTNPSRPADSITHVGIYVDENRMFNSNNSGIEYSDWSQGYWGNHFAGFGRVVK</sequence>
<dbReference type="PANTHER" id="PTHR47053">
    <property type="entry name" value="MUREIN DD-ENDOPEPTIDASE MEPH-RELATED"/>
    <property type="match status" value="1"/>
</dbReference>
<keyword evidence="5" id="KW-0472">Membrane</keyword>
<dbReference type="GO" id="GO:0008234">
    <property type="term" value="F:cysteine-type peptidase activity"/>
    <property type="evidence" value="ECO:0007669"/>
    <property type="project" value="UniProtKB-KW"/>
</dbReference>
<feature type="transmembrane region" description="Helical" evidence="5">
    <location>
        <begin position="23"/>
        <end position="42"/>
    </location>
</feature>
<reference evidence="7 8" key="1">
    <citation type="submission" date="2013-08" db="EMBL/GenBank/DDBJ databases">
        <authorList>
            <person name="Huang J."/>
            <person name="Wang G."/>
        </authorList>
    </citation>
    <scope>NUCLEOTIDE SEQUENCE [LARGE SCALE GENOMIC DNA]</scope>
    <source>
        <strain evidence="7 8">JSM 072002</strain>
    </source>
</reference>
<keyword evidence="3" id="KW-0378">Hydrolase</keyword>